<dbReference type="Proteomes" id="UP001151760">
    <property type="component" value="Unassembled WGS sequence"/>
</dbReference>
<keyword evidence="3" id="KW-1185">Reference proteome</keyword>
<sequence length="155" mass="16989">MLHLLPLNLDEDPSKIVLWEEGLICVCGGILWVIVIGDGGGSGVGVVSGSIDGHGESGVTTGESGEEIGFIRCILQWIQCDVVVAWGIIRGGWRRRIVGLGLWQVKLDEMGGILKNKDRLVARGYRQEEEIDFEESFAPVARLDAIRIFLDMLLT</sequence>
<organism evidence="2 3">
    <name type="scientific">Tanacetum coccineum</name>
    <dbReference type="NCBI Taxonomy" id="301880"/>
    <lineage>
        <taxon>Eukaryota</taxon>
        <taxon>Viridiplantae</taxon>
        <taxon>Streptophyta</taxon>
        <taxon>Embryophyta</taxon>
        <taxon>Tracheophyta</taxon>
        <taxon>Spermatophyta</taxon>
        <taxon>Magnoliopsida</taxon>
        <taxon>eudicotyledons</taxon>
        <taxon>Gunneridae</taxon>
        <taxon>Pentapetalae</taxon>
        <taxon>asterids</taxon>
        <taxon>campanulids</taxon>
        <taxon>Asterales</taxon>
        <taxon>Asteraceae</taxon>
        <taxon>Asteroideae</taxon>
        <taxon>Anthemideae</taxon>
        <taxon>Anthemidinae</taxon>
        <taxon>Tanacetum</taxon>
    </lineage>
</organism>
<feature type="domain" description="Reverse transcriptase Ty1/copia-type" evidence="1">
    <location>
        <begin position="103"/>
        <end position="151"/>
    </location>
</feature>
<proteinExistence type="predicted"/>
<comment type="caution">
    <text evidence="2">The sequence shown here is derived from an EMBL/GenBank/DDBJ whole genome shotgun (WGS) entry which is preliminary data.</text>
</comment>
<dbReference type="Pfam" id="PF07727">
    <property type="entry name" value="RVT_2"/>
    <property type="match status" value="1"/>
</dbReference>
<accession>A0ABQ5H6Z9</accession>
<evidence type="ECO:0000313" key="2">
    <source>
        <dbReference type="EMBL" id="GJT83395.1"/>
    </source>
</evidence>
<reference evidence="2" key="2">
    <citation type="submission" date="2022-01" db="EMBL/GenBank/DDBJ databases">
        <authorList>
            <person name="Yamashiro T."/>
            <person name="Shiraishi A."/>
            <person name="Satake H."/>
            <person name="Nakayama K."/>
        </authorList>
    </citation>
    <scope>NUCLEOTIDE SEQUENCE</scope>
</reference>
<dbReference type="EMBL" id="BQNB010019258">
    <property type="protein sequence ID" value="GJT83395.1"/>
    <property type="molecule type" value="Genomic_DNA"/>
</dbReference>
<evidence type="ECO:0000313" key="3">
    <source>
        <dbReference type="Proteomes" id="UP001151760"/>
    </source>
</evidence>
<evidence type="ECO:0000259" key="1">
    <source>
        <dbReference type="Pfam" id="PF07727"/>
    </source>
</evidence>
<reference evidence="2" key="1">
    <citation type="journal article" date="2022" name="Int. J. Mol. Sci.">
        <title>Draft Genome of Tanacetum Coccineum: Genomic Comparison of Closely Related Tanacetum-Family Plants.</title>
        <authorList>
            <person name="Yamashiro T."/>
            <person name="Shiraishi A."/>
            <person name="Nakayama K."/>
            <person name="Satake H."/>
        </authorList>
    </citation>
    <scope>NUCLEOTIDE SEQUENCE</scope>
</reference>
<dbReference type="InterPro" id="IPR013103">
    <property type="entry name" value="RVT_2"/>
</dbReference>
<protein>
    <submittedName>
        <fullName evidence="2">Retrovirus-related pol polyprotein from transposon TNT 1-94</fullName>
    </submittedName>
</protein>
<gene>
    <name evidence="2" type="ORF">Tco_1057737</name>
</gene>
<name>A0ABQ5H6Z9_9ASTR</name>